<feature type="transmembrane region" description="Helical" evidence="1">
    <location>
        <begin position="208"/>
        <end position="229"/>
    </location>
</feature>
<keyword evidence="1" id="KW-1133">Transmembrane helix</keyword>
<protein>
    <recommendedName>
        <fullName evidence="3">Glycosyltransferase RgtA/B/C/D-like domain-containing protein</fullName>
    </recommendedName>
</protein>
<accession>C6E5V4</accession>
<feature type="transmembrane region" description="Helical" evidence="1">
    <location>
        <begin position="409"/>
        <end position="429"/>
    </location>
</feature>
<organism evidence="2">
    <name type="scientific">Geobacter sp. (strain M21)</name>
    <dbReference type="NCBI Taxonomy" id="443144"/>
    <lineage>
        <taxon>Bacteria</taxon>
        <taxon>Pseudomonadati</taxon>
        <taxon>Thermodesulfobacteriota</taxon>
        <taxon>Desulfuromonadia</taxon>
        <taxon>Geobacterales</taxon>
        <taxon>Geobacteraceae</taxon>
        <taxon>Geobacter</taxon>
    </lineage>
</organism>
<feature type="transmembrane region" description="Helical" evidence="1">
    <location>
        <begin position="109"/>
        <end position="129"/>
    </location>
</feature>
<dbReference type="KEGG" id="gem:GM21_1658"/>
<feature type="transmembrane region" description="Helical" evidence="1">
    <location>
        <begin position="380"/>
        <end position="403"/>
    </location>
</feature>
<feature type="transmembrane region" description="Helical" evidence="1">
    <location>
        <begin position="279"/>
        <end position="298"/>
    </location>
</feature>
<feature type="transmembrane region" description="Helical" evidence="1">
    <location>
        <begin position="341"/>
        <end position="368"/>
    </location>
</feature>
<dbReference type="HOGENOM" id="CLU_492403_0_0_7"/>
<proteinExistence type="predicted"/>
<reference evidence="2" key="1">
    <citation type="submission" date="2009-07" db="EMBL/GenBank/DDBJ databases">
        <title>Complete sequence of Geobacter sp. M21.</title>
        <authorList>
            <consortium name="US DOE Joint Genome Institute"/>
            <person name="Lucas S."/>
            <person name="Copeland A."/>
            <person name="Lapidus A."/>
            <person name="Glavina del Rio T."/>
            <person name="Dalin E."/>
            <person name="Tice H."/>
            <person name="Bruce D."/>
            <person name="Goodwin L."/>
            <person name="Pitluck S."/>
            <person name="Saunders E."/>
            <person name="Brettin T."/>
            <person name="Detter J.C."/>
            <person name="Han C."/>
            <person name="Larimer F."/>
            <person name="Land M."/>
            <person name="Hauser L."/>
            <person name="Kyrpides N."/>
            <person name="Ovchinnikova G."/>
            <person name="Lovley D."/>
        </authorList>
    </citation>
    <scope>NUCLEOTIDE SEQUENCE [LARGE SCALE GENOMIC DNA]</scope>
    <source>
        <strain evidence="2">M21</strain>
    </source>
</reference>
<feature type="transmembrane region" description="Helical" evidence="1">
    <location>
        <begin position="13"/>
        <end position="31"/>
    </location>
</feature>
<evidence type="ECO:0000256" key="1">
    <source>
        <dbReference type="SAM" id="Phobius"/>
    </source>
</evidence>
<keyword evidence="1" id="KW-0812">Transmembrane</keyword>
<feature type="transmembrane region" description="Helical" evidence="1">
    <location>
        <begin position="241"/>
        <end position="259"/>
    </location>
</feature>
<feature type="transmembrane region" description="Helical" evidence="1">
    <location>
        <begin position="310"/>
        <end position="329"/>
    </location>
</feature>
<evidence type="ECO:0008006" key="3">
    <source>
        <dbReference type="Google" id="ProtNLM"/>
    </source>
</evidence>
<dbReference type="EMBL" id="CP001661">
    <property type="protein sequence ID" value="ACT17713.1"/>
    <property type="molecule type" value="Genomic_DNA"/>
</dbReference>
<dbReference type="AlphaFoldDB" id="C6E5V4"/>
<evidence type="ECO:0000313" key="2">
    <source>
        <dbReference type="EMBL" id="ACT17713.1"/>
    </source>
</evidence>
<name>C6E5V4_GEOSM</name>
<dbReference type="eggNOG" id="ENOG5032ZDR">
    <property type="taxonomic scope" value="Bacteria"/>
</dbReference>
<gene>
    <name evidence="2" type="ordered locus">GM21_1658</name>
</gene>
<sequence length="553" mass="63144">MHDDRHPLTLREYGATVAMLLLGMYFIPLSVMHLDLSRIPGDLVDSRLNNYFLEHGYRWVTGQVASFWNAPFFFPAPQVMTLSDNHLGTLPLYSLFRLLNFDRETAYQLWMLTLFVLNYLCAVVVLNLMRFNPVGAAAGGYFFTFSLPMSAQLGHIQLLPRFMIPLAFYFVLRFLQQKRNRDLAAACACVVMQFYCVIYIGYFLSLGLAFFFASYLILAWDRMEIRAILWGSRKEFSERALALVGSGAALMPLMYPYYLRSIYSEPISWDVISSMLPRAYSYFYTFNESLMWSWLSGLGNALPMAHEHRLFVGLLPLLALMLPPLLWIRSPDWRLTLMGKLFLLTLLGTTLFTFYVDGVSLYRLIYWAPGVNAIRAPVRIILMQSFLVAVMVALATTFMASLLKDRPEWAKIILAGALLILMVCDQGLVRTYKLSYDKSAAQSRARALEELVLARDPKAKLFLYLPSNPLEERAERNLDAMLAAQHMGIYTVNGHSGYEPRDNRPDPRKPNYCSHLREWFVSAKANYRELDNVDLLDHLLIVGDLSCIGGGAD</sequence>
<keyword evidence="1" id="KW-0472">Membrane</keyword>